<protein>
    <recommendedName>
        <fullName evidence="3">DUF3558 domain-containing protein</fullName>
    </recommendedName>
</protein>
<gene>
    <name evidence="1" type="ORF">SAMN05421540_10531</name>
</gene>
<dbReference type="Proteomes" id="UP000198820">
    <property type="component" value="Unassembled WGS sequence"/>
</dbReference>
<proteinExistence type="predicted"/>
<dbReference type="PROSITE" id="PS51257">
    <property type="entry name" value="PROKAR_LIPOPROTEIN"/>
    <property type="match status" value="1"/>
</dbReference>
<evidence type="ECO:0000313" key="1">
    <source>
        <dbReference type="EMBL" id="SEA35148.1"/>
    </source>
</evidence>
<evidence type="ECO:0008006" key="3">
    <source>
        <dbReference type="Google" id="ProtNLM"/>
    </source>
</evidence>
<sequence>MKTLFKLSRTTKIMLAVFLISISVSCKDKKTQKDQPKQLDQIEELENEESFAGSSKRKDICQLITEEDVRGVFSLSDNVEIKQKKNRSSSCSYDWEATGEKFERYTVLLNFAKGKKRTNSQIDKIWKNQNSTVYKNRELQKVSGVGDKATWSNLGGGQLRVSSDGFIFYVSHSVMVMPGKDKPNDTKEMIDRTKDLASRVIAEM</sequence>
<dbReference type="RefSeq" id="WP_093243589.1">
    <property type="nucleotide sequence ID" value="NZ_FNQF01000005.1"/>
</dbReference>
<dbReference type="AlphaFoldDB" id="A0A1H4AHB8"/>
<evidence type="ECO:0000313" key="2">
    <source>
        <dbReference type="Proteomes" id="UP000198820"/>
    </source>
</evidence>
<accession>A0A1H4AHB8</accession>
<reference evidence="1 2" key="1">
    <citation type="submission" date="2016-10" db="EMBL/GenBank/DDBJ databases">
        <authorList>
            <person name="de Groot N.N."/>
        </authorList>
    </citation>
    <scope>NUCLEOTIDE SEQUENCE [LARGE SCALE GENOMIC DNA]</scope>
    <source>
        <strain evidence="1 2">DSM 23581</strain>
    </source>
</reference>
<name>A0A1H4AHB8_9FLAO</name>
<dbReference type="EMBL" id="FNQF01000005">
    <property type="protein sequence ID" value="SEA35148.1"/>
    <property type="molecule type" value="Genomic_DNA"/>
</dbReference>
<keyword evidence="2" id="KW-1185">Reference proteome</keyword>
<dbReference type="STRING" id="908615.SAMN05421540_10531"/>
<organism evidence="1 2">
    <name type="scientific">Psychroflexus halocasei</name>
    <dbReference type="NCBI Taxonomy" id="908615"/>
    <lineage>
        <taxon>Bacteria</taxon>
        <taxon>Pseudomonadati</taxon>
        <taxon>Bacteroidota</taxon>
        <taxon>Flavobacteriia</taxon>
        <taxon>Flavobacteriales</taxon>
        <taxon>Flavobacteriaceae</taxon>
        <taxon>Psychroflexus</taxon>
    </lineage>
</organism>